<dbReference type="EMBL" id="KZ505678">
    <property type="protein sequence ID" value="PKU47457.1"/>
    <property type="molecule type" value="Genomic_DNA"/>
</dbReference>
<protein>
    <submittedName>
        <fullName evidence="1">Uncharacterized protein</fullName>
    </submittedName>
</protein>
<dbReference type="Proteomes" id="UP000233556">
    <property type="component" value="Unassembled WGS sequence"/>
</dbReference>
<evidence type="ECO:0000313" key="1">
    <source>
        <dbReference type="EMBL" id="PKU47457.1"/>
    </source>
</evidence>
<gene>
    <name evidence="1" type="ORF">llap_2280</name>
</gene>
<reference evidence="2" key="2">
    <citation type="submission" date="2017-12" db="EMBL/GenBank/DDBJ databases">
        <title>Genome sequence of the Bar-tailed Godwit (Limosa lapponica baueri).</title>
        <authorList>
            <person name="Lima N.C.B."/>
            <person name="Parody-Merino A.M."/>
            <person name="Battley P.F."/>
            <person name="Fidler A.E."/>
            <person name="Prosdocimi F."/>
        </authorList>
    </citation>
    <scope>NUCLEOTIDE SEQUENCE [LARGE SCALE GENOMIC DNA]</scope>
</reference>
<sequence length="193" mass="22257">MGLNWKDLPILAYSICPSSPLCLILFHSYRSVWSFMYPGMDFVATQSVILSCPNVSHLSALRNDQIFFCKAICLLDWHDSEEESRSSAHPIDMKLSALVDVQRSMFNLGIIIGVTERIPFYSTLVRPHLEYCIQLWNPQHRKNMDLLEQVQRKATKTMRGLEHLSCEDRLRELGLFSLEKRRLRGDLIAPSST</sequence>
<organism evidence="1 2">
    <name type="scientific">Limosa lapponica baueri</name>
    <dbReference type="NCBI Taxonomy" id="1758121"/>
    <lineage>
        <taxon>Eukaryota</taxon>
        <taxon>Metazoa</taxon>
        <taxon>Chordata</taxon>
        <taxon>Craniata</taxon>
        <taxon>Vertebrata</taxon>
        <taxon>Euteleostomi</taxon>
        <taxon>Archelosauria</taxon>
        <taxon>Archosauria</taxon>
        <taxon>Dinosauria</taxon>
        <taxon>Saurischia</taxon>
        <taxon>Theropoda</taxon>
        <taxon>Coelurosauria</taxon>
        <taxon>Aves</taxon>
        <taxon>Neognathae</taxon>
        <taxon>Neoaves</taxon>
        <taxon>Charadriiformes</taxon>
        <taxon>Scolopacidae</taxon>
        <taxon>Limosa</taxon>
    </lineage>
</organism>
<reference evidence="2" key="1">
    <citation type="submission" date="2017-11" db="EMBL/GenBank/DDBJ databases">
        <authorList>
            <person name="Lima N.C."/>
            <person name="Parody-Merino A.M."/>
            <person name="Battley P.F."/>
            <person name="Fidler A.E."/>
            <person name="Prosdocimi F."/>
        </authorList>
    </citation>
    <scope>NUCLEOTIDE SEQUENCE [LARGE SCALE GENOMIC DNA]</scope>
</reference>
<accession>A0A2I0UN56</accession>
<keyword evidence="2" id="KW-1185">Reference proteome</keyword>
<evidence type="ECO:0000313" key="2">
    <source>
        <dbReference type="Proteomes" id="UP000233556"/>
    </source>
</evidence>
<proteinExistence type="predicted"/>
<dbReference type="AlphaFoldDB" id="A0A2I0UN56"/>
<name>A0A2I0UN56_LIMLA</name>